<comment type="caution">
    <text evidence="3">The sequence shown here is derived from an EMBL/GenBank/DDBJ whole genome shotgun (WGS) entry which is preliminary data.</text>
</comment>
<dbReference type="InterPro" id="IPR029016">
    <property type="entry name" value="GAF-like_dom_sf"/>
</dbReference>
<dbReference type="InterPro" id="IPR036457">
    <property type="entry name" value="PPM-type-like_dom_sf"/>
</dbReference>
<dbReference type="SMART" id="SM00331">
    <property type="entry name" value="PP2C_SIG"/>
    <property type="match status" value="1"/>
</dbReference>
<evidence type="ECO:0000256" key="1">
    <source>
        <dbReference type="ARBA" id="ARBA00022801"/>
    </source>
</evidence>
<dbReference type="SUPFAM" id="SSF55781">
    <property type="entry name" value="GAF domain-like"/>
    <property type="match status" value="1"/>
</dbReference>
<dbReference type="SUPFAM" id="SSF55785">
    <property type="entry name" value="PYP-like sensor domain (PAS domain)"/>
    <property type="match status" value="1"/>
</dbReference>
<organism evidence="3 4">
    <name type="scientific">Streptomyces kaempferi</name>
    <dbReference type="NCBI Taxonomy" id="333725"/>
    <lineage>
        <taxon>Bacteria</taxon>
        <taxon>Bacillati</taxon>
        <taxon>Actinomycetota</taxon>
        <taxon>Actinomycetes</taxon>
        <taxon>Kitasatosporales</taxon>
        <taxon>Streptomycetaceae</taxon>
        <taxon>Streptomyces</taxon>
    </lineage>
</organism>
<evidence type="ECO:0000259" key="2">
    <source>
        <dbReference type="SMART" id="SM00331"/>
    </source>
</evidence>
<dbReference type="Pfam" id="PF13581">
    <property type="entry name" value="HATPase_c_2"/>
    <property type="match status" value="1"/>
</dbReference>
<dbReference type="InterPro" id="IPR013656">
    <property type="entry name" value="PAS_4"/>
</dbReference>
<dbReference type="EMBL" id="JBHTMM010000113">
    <property type="protein sequence ID" value="MFD1312316.1"/>
    <property type="molecule type" value="Genomic_DNA"/>
</dbReference>
<dbReference type="InterPro" id="IPR052016">
    <property type="entry name" value="Bact_Sigma-Reg"/>
</dbReference>
<dbReference type="Gene3D" id="3.30.565.10">
    <property type="entry name" value="Histidine kinase-like ATPase, C-terminal domain"/>
    <property type="match status" value="1"/>
</dbReference>
<dbReference type="Pfam" id="PF01590">
    <property type="entry name" value="GAF"/>
    <property type="match status" value="1"/>
</dbReference>
<dbReference type="Pfam" id="PF08448">
    <property type="entry name" value="PAS_4"/>
    <property type="match status" value="1"/>
</dbReference>
<dbReference type="Gene3D" id="3.60.40.10">
    <property type="entry name" value="PPM-type phosphatase domain"/>
    <property type="match status" value="1"/>
</dbReference>
<keyword evidence="1" id="KW-0378">Hydrolase</keyword>
<dbReference type="InterPro" id="IPR003018">
    <property type="entry name" value="GAF"/>
</dbReference>
<dbReference type="PANTHER" id="PTHR43156">
    <property type="entry name" value="STAGE II SPORULATION PROTEIN E-RELATED"/>
    <property type="match status" value="1"/>
</dbReference>
<feature type="domain" description="PPM-type phosphatase" evidence="2">
    <location>
        <begin position="341"/>
        <end position="565"/>
    </location>
</feature>
<dbReference type="PANTHER" id="PTHR43156:SF2">
    <property type="entry name" value="STAGE II SPORULATION PROTEIN E"/>
    <property type="match status" value="1"/>
</dbReference>
<dbReference type="InterPro" id="IPR036890">
    <property type="entry name" value="HATPase_C_sf"/>
</dbReference>
<dbReference type="RefSeq" id="WP_381236974.1">
    <property type="nucleotide sequence ID" value="NZ_JBHSKH010000039.1"/>
</dbReference>
<sequence>MAGNCGGELGGGFGSALLEALFTQAPVGLLIVDADLRVQRVNTLSRGDRGTAVAGLLGRPVTEALNTTSPEGVETMARAVLSTGVPVLDRLVVGRPTAEPGPEHVYSVSVFRLQDSNGLVLGAVISLTDVTEHERERARAAVRDEARKKIGSSLDAITTCRELADVAVPEFADAVVLDVLDTVVRGNEPPLGPLFGDEPMQRAAFKSATGRPGAFAAGGTSSFPYPTPYTQSLGDLEPRLVTLDETTSWPAADPERGRALREAGVHCMIVTPIVLRGAVLGIVGFYRSGRPDPFTADDVVLAGELVAFTAVCLDNARRFTREHTIALTLQRHLLPQGNVSQVAAEVAHFHRPAEVSGGWFDAIPLSSARLALTVGEVAGHSIHTATTMGQLRTAINALAALDLDPDELLARLNDTVMRLAAERSALPPADPVHDEPLRATCTYVVYDPLNGECTMACADHPPPVLVRPDGTSAIPDVPRGPSLGDEEEPFAAARTRLAEGSILALYNDGFLEGYRATSHETARDRLRQVLSGHERPLNELRDDAVYSLRAADRPEDDAVLLLARTRILGENQVATWTVLPHPEEVALARERAIRQLADWDLTDSSLATEIIVSELVTNAIRHGAPPVQLRLIKDRFLTCEVSDASPAAPHLRHARTLDEGGRGLFIVAQLAQHWGTRYSGSGKIIWTEQTLPQHPVRQPE</sequence>
<gene>
    <name evidence="3" type="ORF">ACFQ5X_41815</name>
</gene>
<dbReference type="CDD" id="cd16936">
    <property type="entry name" value="HATPase_RsbW-like"/>
    <property type="match status" value="1"/>
</dbReference>
<evidence type="ECO:0000313" key="4">
    <source>
        <dbReference type="Proteomes" id="UP001597058"/>
    </source>
</evidence>
<dbReference type="Pfam" id="PF07228">
    <property type="entry name" value="SpoIIE"/>
    <property type="match status" value="1"/>
</dbReference>
<dbReference type="Gene3D" id="3.30.450.20">
    <property type="entry name" value="PAS domain"/>
    <property type="match status" value="1"/>
</dbReference>
<proteinExistence type="predicted"/>
<protein>
    <submittedName>
        <fullName evidence="3">SpoIIE family protein phosphatase</fullName>
    </submittedName>
</protein>
<evidence type="ECO:0000313" key="3">
    <source>
        <dbReference type="EMBL" id="MFD1312316.1"/>
    </source>
</evidence>
<dbReference type="InterPro" id="IPR003594">
    <property type="entry name" value="HATPase_dom"/>
</dbReference>
<dbReference type="InterPro" id="IPR035965">
    <property type="entry name" value="PAS-like_dom_sf"/>
</dbReference>
<keyword evidence="4" id="KW-1185">Reference proteome</keyword>
<accession>A0ABW3XTH1</accession>
<dbReference type="Proteomes" id="UP001597058">
    <property type="component" value="Unassembled WGS sequence"/>
</dbReference>
<dbReference type="InterPro" id="IPR001932">
    <property type="entry name" value="PPM-type_phosphatase-like_dom"/>
</dbReference>
<name>A0ABW3XTH1_9ACTN</name>
<reference evidence="4" key="1">
    <citation type="journal article" date="2019" name="Int. J. Syst. Evol. Microbiol.">
        <title>The Global Catalogue of Microorganisms (GCM) 10K type strain sequencing project: providing services to taxonomists for standard genome sequencing and annotation.</title>
        <authorList>
            <consortium name="The Broad Institute Genomics Platform"/>
            <consortium name="The Broad Institute Genome Sequencing Center for Infectious Disease"/>
            <person name="Wu L."/>
            <person name="Ma J."/>
        </authorList>
    </citation>
    <scope>NUCLEOTIDE SEQUENCE [LARGE SCALE GENOMIC DNA]</scope>
    <source>
        <strain evidence="4">CGMCC 4.7020</strain>
    </source>
</reference>
<dbReference type="Gene3D" id="3.30.450.40">
    <property type="match status" value="1"/>
</dbReference>
<dbReference type="SUPFAM" id="SSF55874">
    <property type="entry name" value="ATPase domain of HSP90 chaperone/DNA topoisomerase II/histidine kinase"/>
    <property type="match status" value="1"/>
</dbReference>